<accession>A0A0C7KNC3</accession>
<keyword evidence="2" id="KW-0614">Plasmid</keyword>
<sequence length="71" mass="7925">MALRKSKWPSAVVLVSGRNCISKRTGIYRGARISSLRITLASISSMSLRGHRPRTNVDRRAAGQRHRQHSA</sequence>
<geneLocation type="plasmid" evidence="2">
    <name>I</name>
</geneLocation>
<gene>
    <name evidence="2" type="ORF">pXCCB1459_0048</name>
</gene>
<dbReference type="AlphaFoldDB" id="A0A0C7KNC3"/>
<proteinExistence type="predicted"/>
<organism evidence="2">
    <name type="scientific">Xanthomonas campestris pv. campestris</name>
    <dbReference type="NCBI Taxonomy" id="340"/>
    <lineage>
        <taxon>Bacteria</taxon>
        <taxon>Pseudomonadati</taxon>
        <taxon>Pseudomonadota</taxon>
        <taxon>Gammaproteobacteria</taxon>
        <taxon>Lysobacterales</taxon>
        <taxon>Lysobacteraceae</taxon>
        <taxon>Xanthomonas</taxon>
    </lineage>
</organism>
<protein>
    <submittedName>
        <fullName evidence="2">Uncharacterized protein</fullName>
    </submittedName>
</protein>
<evidence type="ECO:0000313" key="2">
    <source>
        <dbReference type="EMBL" id="CEO96477.1"/>
    </source>
</evidence>
<reference evidence="2" key="1">
    <citation type="submission" date="2015-01" db="EMBL/GenBank/DDBJ databases">
        <authorList>
            <person name="Wibberg Daniel"/>
        </authorList>
    </citation>
    <scope>NUCLEOTIDE SEQUENCE</scope>
    <source>
        <strain evidence="2">B-1459</strain>
        <plasmid evidence="2">I</plasmid>
    </source>
</reference>
<name>A0A0C7KNC3_XANCE</name>
<evidence type="ECO:0000256" key="1">
    <source>
        <dbReference type="SAM" id="MobiDB-lite"/>
    </source>
</evidence>
<feature type="compositionally biased region" description="Basic residues" evidence="1">
    <location>
        <begin position="62"/>
        <end position="71"/>
    </location>
</feature>
<dbReference type="EMBL" id="LN811400">
    <property type="protein sequence ID" value="CEO96477.1"/>
    <property type="molecule type" value="Genomic_DNA"/>
</dbReference>
<feature type="region of interest" description="Disordered" evidence="1">
    <location>
        <begin position="47"/>
        <end position="71"/>
    </location>
</feature>